<evidence type="ECO:0000256" key="8">
    <source>
        <dbReference type="PIRNR" id="PIRNR006630"/>
    </source>
</evidence>
<feature type="binding site" evidence="7">
    <location>
        <position position="122"/>
    </location>
    <ligand>
        <name>L-glutamine</name>
        <dbReference type="ChEBI" id="CHEBI:58359"/>
    </ligand>
</feature>
<feature type="binding site" evidence="7">
    <location>
        <begin position="356"/>
        <end position="363"/>
    </location>
    <ligand>
        <name>ATP</name>
        <dbReference type="ChEBI" id="CHEBI:30616"/>
    </ligand>
</feature>
<dbReference type="SUPFAM" id="SSF56317">
    <property type="entry name" value="Carbon-nitrogen hydrolase"/>
    <property type="match status" value="1"/>
</dbReference>
<comment type="catalytic activity">
    <reaction evidence="7 8">
        <text>deamido-NAD(+) + L-glutamine + ATP + H2O = L-glutamate + AMP + diphosphate + NAD(+) + H(+)</text>
        <dbReference type="Rhea" id="RHEA:24384"/>
        <dbReference type="ChEBI" id="CHEBI:15377"/>
        <dbReference type="ChEBI" id="CHEBI:15378"/>
        <dbReference type="ChEBI" id="CHEBI:29985"/>
        <dbReference type="ChEBI" id="CHEBI:30616"/>
        <dbReference type="ChEBI" id="CHEBI:33019"/>
        <dbReference type="ChEBI" id="CHEBI:57540"/>
        <dbReference type="ChEBI" id="CHEBI:58359"/>
        <dbReference type="ChEBI" id="CHEBI:58437"/>
        <dbReference type="ChEBI" id="CHEBI:456215"/>
        <dbReference type="EC" id="6.3.5.1"/>
    </reaction>
</comment>
<comment type="caution">
    <text evidence="11">The sequence shown here is derived from an EMBL/GenBank/DDBJ whole genome shotgun (WGS) entry which is preliminary data.</text>
</comment>
<dbReference type="GO" id="GO:0009435">
    <property type="term" value="P:NAD+ biosynthetic process"/>
    <property type="evidence" value="ECO:0007669"/>
    <property type="project" value="UniProtKB-UniRule"/>
</dbReference>
<feature type="binding site" evidence="7">
    <location>
        <position position="604"/>
    </location>
    <ligand>
        <name>deamido-NAD(+)</name>
        <dbReference type="ChEBI" id="CHEBI:58437"/>
        <note>ligand shared between two neighboring subunits</note>
    </ligand>
</feature>
<dbReference type="EC" id="6.3.5.1" evidence="7 8"/>
<keyword evidence="3 7" id="KW-0436">Ligase</keyword>
<dbReference type="CDD" id="cd00553">
    <property type="entry name" value="NAD_synthase"/>
    <property type="match status" value="1"/>
</dbReference>
<evidence type="ECO:0000259" key="10">
    <source>
        <dbReference type="PROSITE" id="PS50263"/>
    </source>
</evidence>
<evidence type="ECO:0000256" key="1">
    <source>
        <dbReference type="ARBA" id="ARBA00005188"/>
    </source>
</evidence>
<dbReference type="InterPro" id="IPR041856">
    <property type="entry name" value="NAD+_synth_C"/>
</dbReference>
<feature type="binding site" evidence="7">
    <location>
        <position position="203"/>
    </location>
    <ligand>
        <name>L-glutamine</name>
        <dbReference type="ChEBI" id="CHEBI:58359"/>
    </ligand>
</feature>
<dbReference type="PANTHER" id="PTHR23090">
    <property type="entry name" value="NH 3 /GLUTAMINE-DEPENDENT NAD + SYNTHETASE"/>
    <property type="match status" value="1"/>
</dbReference>
<keyword evidence="6 7" id="KW-0520">NAD</keyword>
<evidence type="ECO:0000256" key="9">
    <source>
        <dbReference type="RuleBase" id="RU003811"/>
    </source>
</evidence>
<name>A0A0U1QPG4_9BACL</name>
<evidence type="ECO:0000256" key="7">
    <source>
        <dbReference type="HAMAP-Rule" id="MF_02090"/>
    </source>
</evidence>
<dbReference type="RefSeq" id="WP_010024128.1">
    <property type="nucleotide sequence ID" value="NZ_AFVQ02000081.1"/>
</dbReference>
<dbReference type="InterPro" id="IPR014729">
    <property type="entry name" value="Rossmann-like_a/b/a_fold"/>
</dbReference>
<dbReference type="InterPro" id="IPR003010">
    <property type="entry name" value="C-N_Hydrolase"/>
</dbReference>
<feature type="binding site" evidence="7">
    <location>
        <begin position="476"/>
        <end position="479"/>
    </location>
    <ligand>
        <name>deamido-NAD(+)</name>
        <dbReference type="ChEBI" id="CHEBI:58437"/>
        <note>ligand shared between two neighboring subunits</note>
    </ligand>
</feature>
<feature type="binding site" evidence="7">
    <location>
        <position position="466"/>
    </location>
    <ligand>
        <name>ATP</name>
        <dbReference type="ChEBI" id="CHEBI:30616"/>
    </ligand>
</feature>
<dbReference type="UniPathway" id="UPA00253">
    <property type="reaction ID" value="UER00334"/>
</dbReference>
<dbReference type="Proteomes" id="UP000035553">
    <property type="component" value="Unassembled WGS sequence"/>
</dbReference>
<evidence type="ECO:0000256" key="3">
    <source>
        <dbReference type="ARBA" id="ARBA00022598"/>
    </source>
</evidence>
<evidence type="ECO:0000256" key="4">
    <source>
        <dbReference type="ARBA" id="ARBA00022741"/>
    </source>
</evidence>
<dbReference type="Pfam" id="PF00795">
    <property type="entry name" value="CN_hydrolase"/>
    <property type="match status" value="1"/>
</dbReference>
<dbReference type="InterPro" id="IPR036526">
    <property type="entry name" value="C-N_Hydrolase_sf"/>
</dbReference>
<dbReference type="Pfam" id="PF02540">
    <property type="entry name" value="NAD_synthase"/>
    <property type="match status" value="1"/>
</dbReference>
<dbReference type="PANTHER" id="PTHR23090:SF9">
    <property type="entry name" value="GLUTAMINE-DEPENDENT NAD(+) SYNTHETASE"/>
    <property type="match status" value="1"/>
</dbReference>
<dbReference type="GO" id="GO:0005524">
    <property type="term" value="F:ATP binding"/>
    <property type="evidence" value="ECO:0007669"/>
    <property type="project" value="UniProtKB-UniRule"/>
</dbReference>
<protein>
    <recommendedName>
        <fullName evidence="7 8">Glutamine-dependent NAD(+) synthetase</fullName>
        <ecNumber evidence="7 8">6.3.5.1</ecNumber>
    </recommendedName>
    <alternativeName>
        <fullName evidence="7 8">NAD(+) synthase [glutamine-hydrolyzing]</fullName>
    </alternativeName>
</protein>
<reference evidence="11 12" key="1">
    <citation type="journal article" date="2011" name="J. Bacteriol.">
        <title>Draft genome sequence of Sporolactobacillus inulinus strain CASD, an efficient D-lactic acid-producing bacterium with high-concentration lactate tolerance capability.</title>
        <authorList>
            <person name="Yu B."/>
            <person name="Su F."/>
            <person name="Wang L."/>
            <person name="Xu K."/>
            <person name="Zhao B."/>
            <person name="Xu P."/>
        </authorList>
    </citation>
    <scope>NUCLEOTIDE SEQUENCE [LARGE SCALE GENOMIC DNA]</scope>
    <source>
        <strain evidence="11 12">CASD</strain>
    </source>
</reference>
<dbReference type="GO" id="GO:0005737">
    <property type="term" value="C:cytoplasm"/>
    <property type="evidence" value="ECO:0007669"/>
    <property type="project" value="InterPro"/>
</dbReference>
<dbReference type="InterPro" id="IPR014445">
    <property type="entry name" value="Gln-dep_NAD_synthase"/>
</dbReference>
<comment type="similarity">
    <text evidence="2 7 8">In the C-terminal section; belongs to the NAD synthetase family.</text>
</comment>
<dbReference type="NCBIfam" id="TIGR00552">
    <property type="entry name" value="nadE"/>
    <property type="match status" value="1"/>
</dbReference>
<dbReference type="GO" id="GO:0004359">
    <property type="term" value="F:glutaminase activity"/>
    <property type="evidence" value="ECO:0007669"/>
    <property type="project" value="InterPro"/>
</dbReference>
<comment type="pathway">
    <text evidence="1 7 8">Cofactor biosynthesis; NAD(+) biosynthesis; NAD(+) from deamido-NAD(+) (L-Gln route): step 1/1.</text>
</comment>
<evidence type="ECO:0000313" key="12">
    <source>
        <dbReference type="Proteomes" id="UP000035553"/>
    </source>
</evidence>
<keyword evidence="5 7" id="KW-0067">ATP-binding</keyword>
<dbReference type="InterPro" id="IPR022310">
    <property type="entry name" value="NAD/GMP_synthase"/>
</dbReference>
<dbReference type="STRING" id="1069536.SINU_06650"/>
<dbReference type="PROSITE" id="PS50263">
    <property type="entry name" value="CN_HYDROLASE"/>
    <property type="match status" value="1"/>
</dbReference>
<sequence length="640" mass="71893">MESMNFIRVASACPVTRVADIPVNIENIKKCIAEALDQQAKLVVFPELCVTAYTCSDLFLQKQLLDESERGIEALLTYSKGKDILIAVGAPLNTQTSVYNCAYLLFDGRVLGIVPKSYIPNYEEFYEQRWFTSGKDIRNRTINLPFQKEIPFGVDLCFESGAVQFGFEICEDLWSVVPPSSFLSLQGAQIIGNLSASNEVVSKSDYRQSLVSAQSAKCMASYVYAGAGTGESTTDVVFGGELLIAENGNMLQKNKRFQRDNQVVSSLIDLDRLNLQRIKNISFREAATTLPWTARTVSFSFKNNNFGIFDRFIDKHPFVPEDAKQREQRCSEIFNIQATALAKRMQHTGLRKAVIGISGGLDSTLALLVITKTFALLGYSRKDIITITLPGFGTTDRTYQNAISLCKKLETDFREVNIVAACLQHFKDIGHDPDVHDVTYENVQARERTQILMDIANKEGGLVIGTGDLSEMALGWSTYNGDHMSMYAVNCSVPKTLVRYLVNYVAEEETGAEIRSILLDVLDTPVTPELLPKDVRGKIAQKTEDIVGPYELHDFFLYYFVRAAYPPVKIFYLAKKAFADCYDEETIRKWLQIFIRRFFAMQFKRSAIPDGPKVGTVSLSPRGDWRMPSDASRSIWMTEI</sequence>
<comment type="function">
    <text evidence="7">Catalyzes the ATP-dependent amidation of deamido-NAD to form NAD. Uses L-glutamine as a nitrogen source.</text>
</comment>
<dbReference type="AlphaFoldDB" id="A0A0U1QPG4"/>
<gene>
    <name evidence="7" type="primary">nadE</name>
    <name evidence="11" type="ORF">SINU_06650</name>
</gene>
<organism evidence="11 12">
    <name type="scientific">Sporolactobacillus inulinus CASD</name>
    <dbReference type="NCBI Taxonomy" id="1069536"/>
    <lineage>
        <taxon>Bacteria</taxon>
        <taxon>Bacillati</taxon>
        <taxon>Bacillota</taxon>
        <taxon>Bacilli</taxon>
        <taxon>Bacillales</taxon>
        <taxon>Sporolactobacillaceae</taxon>
        <taxon>Sporolactobacillus</taxon>
    </lineage>
</organism>
<dbReference type="NCBIfam" id="NF002730">
    <property type="entry name" value="PRK02628.1"/>
    <property type="match status" value="1"/>
</dbReference>
<dbReference type="GO" id="GO:0003952">
    <property type="term" value="F:NAD+ synthase (glutamine-hydrolyzing) activity"/>
    <property type="evidence" value="ECO:0007669"/>
    <property type="project" value="UniProtKB-UniRule"/>
</dbReference>
<dbReference type="OrthoDB" id="9803818at2"/>
<evidence type="ECO:0000313" key="11">
    <source>
        <dbReference type="EMBL" id="KLI02691.1"/>
    </source>
</evidence>
<evidence type="ECO:0000256" key="2">
    <source>
        <dbReference type="ARBA" id="ARBA00007145"/>
    </source>
</evidence>
<dbReference type="Gene3D" id="3.40.50.620">
    <property type="entry name" value="HUPs"/>
    <property type="match status" value="1"/>
</dbReference>
<feature type="active site" description="For glutaminase activity" evidence="7">
    <location>
        <position position="116"/>
    </location>
</feature>
<dbReference type="CDD" id="cd07570">
    <property type="entry name" value="GAT_Gln-NAD-synth"/>
    <property type="match status" value="1"/>
</dbReference>
<feature type="binding site" evidence="7">
    <location>
        <position position="471"/>
    </location>
    <ligand>
        <name>deamido-NAD(+)</name>
        <dbReference type="ChEBI" id="CHEBI:58437"/>
        <note>ligand shared between two neighboring subunits</note>
    </ligand>
</feature>
<dbReference type="Gene3D" id="1.10.10.1140">
    <property type="entry name" value="Glutamine-dependent NAD+ synthetase, C-terminal domain"/>
    <property type="match status" value="1"/>
</dbReference>
<dbReference type="InterPro" id="IPR003694">
    <property type="entry name" value="NAD_synthase"/>
</dbReference>
<dbReference type="GO" id="GO:0008795">
    <property type="term" value="F:NAD+ synthase activity"/>
    <property type="evidence" value="ECO:0007669"/>
    <property type="project" value="UniProtKB-UniRule"/>
</dbReference>
<dbReference type="HAMAP" id="MF_02090">
    <property type="entry name" value="NadE_glutamine_dep"/>
    <property type="match status" value="1"/>
</dbReference>
<feature type="active site" description="Nucleophile; for glutaminase activity" evidence="7">
    <location>
        <position position="170"/>
    </location>
</feature>
<keyword evidence="12" id="KW-1185">Reference proteome</keyword>
<feature type="binding site" evidence="7">
    <location>
        <position position="442"/>
    </location>
    <ligand>
        <name>deamido-NAD(+)</name>
        <dbReference type="ChEBI" id="CHEBI:58437"/>
        <note>ligand shared between two neighboring subunits</note>
    </ligand>
</feature>
<dbReference type="PIRSF" id="PIRSF006630">
    <property type="entry name" value="NADS_GAT"/>
    <property type="match status" value="1"/>
</dbReference>
<dbReference type="Gene3D" id="3.60.110.10">
    <property type="entry name" value="Carbon-nitrogen hydrolase"/>
    <property type="match status" value="1"/>
</dbReference>
<feature type="active site" description="Proton acceptor; for glutaminase activity" evidence="7">
    <location>
        <position position="47"/>
    </location>
</feature>
<feature type="domain" description="CN hydrolase" evidence="10">
    <location>
        <begin position="7"/>
        <end position="270"/>
    </location>
</feature>
<dbReference type="EMBL" id="AFVQ02000081">
    <property type="protein sequence ID" value="KLI02691.1"/>
    <property type="molecule type" value="Genomic_DNA"/>
</dbReference>
<evidence type="ECO:0000256" key="5">
    <source>
        <dbReference type="ARBA" id="ARBA00022840"/>
    </source>
</evidence>
<feature type="binding site" evidence="7">
    <location>
        <position position="197"/>
    </location>
    <ligand>
        <name>L-glutamine</name>
        <dbReference type="ChEBI" id="CHEBI:58359"/>
    </ligand>
</feature>
<accession>A0A0U1QPG4</accession>
<evidence type="ECO:0000256" key="6">
    <source>
        <dbReference type="ARBA" id="ARBA00023027"/>
    </source>
</evidence>
<proteinExistence type="inferred from homology"/>
<keyword evidence="4 7" id="KW-0547">Nucleotide-binding</keyword>
<dbReference type="SUPFAM" id="SSF52402">
    <property type="entry name" value="Adenine nucleotide alpha hydrolases-like"/>
    <property type="match status" value="1"/>
</dbReference>
<comment type="similarity">
    <text evidence="9">Belongs to the NAD synthetase family.</text>
</comment>